<dbReference type="Proteomes" id="UP000554286">
    <property type="component" value="Unassembled WGS sequence"/>
</dbReference>
<evidence type="ECO:0000313" key="2">
    <source>
        <dbReference type="Proteomes" id="UP000554286"/>
    </source>
</evidence>
<proteinExistence type="predicted"/>
<organism evidence="1 2">
    <name type="scientific">Roseospira visakhapatnamensis</name>
    <dbReference type="NCBI Taxonomy" id="390880"/>
    <lineage>
        <taxon>Bacteria</taxon>
        <taxon>Pseudomonadati</taxon>
        <taxon>Pseudomonadota</taxon>
        <taxon>Alphaproteobacteria</taxon>
        <taxon>Rhodospirillales</taxon>
        <taxon>Rhodospirillaceae</taxon>
        <taxon>Roseospira</taxon>
    </lineage>
</organism>
<keyword evidence="2" id="KW-1185">Reference proteome</keyword>
<reference evidence="1 2" key="1">
    <citation type="submission" date="2020-08" db="EMBL/GenBank/DDBJ databases">
        <title>Genome sequencing of Purple Non-Sulfur Bacteria from various extreme environments.</title>
        <authorList>
            <person name="Mayer M."/>
        </authorList>
    </citation>
    <scope>NUCLEOTIDE SEQUENCE [LARGE SCALE GENOMIC DNA]</scope>
    <source>
        <strain evidence="1 2">JA131</strain>
    </source>
</reference>
<dbReference type="EMBL" id="JACIGK010000032">
    <property type="protein sequence ID" value="MBB4267687.1"/>
    <property type="molecule type" value="Genomic_DNA"/>
</dbReference>
<sequence length="89" mass="10089">MRRRLPRQRVTQRRKLSTLVATLLQEQHVNLMALGCGLPLETENRASRFQWIKRVLANGLIDPAEVMAPYAREVLERSSAGGVQPIVII</sequence>
<dbReference type="AlphaFoldDB" id="A0A7W6RG47"/>
<name>A0A7W6RG47_9PROT</name>
<protein>
    <submittedName>
        <fullName evidence="1">Uncharacterized protein</fullName>
    </submittedName>
</protein>
<accession>A0A7W6RG47</accession>
<evidence type="ECO:0000313" key="1">
    <source>
        <dbReference type="EMBL" id="MBB4267687.1"/>
    </source>
</evidence>
<feature type="non-terminal residue" evidence="1">
    <location>
        <position position="89"/>
    </location>
</feature>
<comment type="caution">
    <text evidence="1">The sequence shown here is derived from an EMBL/GenBank/DDBJ whole genome shotgun (WGS) entry which is preliminary data.</text>
</comment>
<gene>
    <name evidence="1" type="ORF">GGD89_003334</name>
</gene>